<dbReference type="Pfam" id="PF00196">
    <property type="entry name" value="GerE"/>
    <property type="match status" value="1"/>
</dbReference>
<dbReference type="InterPro" id="IPR036388">
    <property type="entry name" value="WH-like_DNA-bd_sf"/>
</dbReference>
<evidence type="ECO:0000313" key="5">
    <source>
        <dbReference type="EMBL" id="MBB3981707.1"/>
    </source>
</evidence>
<gene>
    <name evidence="5" type="ORF">GGR44_001354</name>
</gene>
<accession>A0A7W6GNN6</accession>
<keyword evidence="1" id="KW-0238">DNA-binding</keyword>
<dbReference type="AlphaFoldDB" id="A0A7W6GNN6"/>
<dbReference type="InterPro" id="IPR039420">
    <property type="entry name" value="WalR-like"/>
</dbReference>
<sequence>MPSVYIVDDDDISRDWFYEALAFLPAVNVVTFPSGESFLAARPDIQPGVVLLDLRMPTMSGLDTMAQYGEDLGKFPTIVMSAAGDIGNAVRAMQLGAMDFIEKPCPPPSLYEKIRPAFARLEERQRLEDMQTDSATRFSQLSAREAEVLKLLIDGQANRAIADKLRLSVRTVEVYRGKLMMKLGVNSLPEAIKLAYASGFVELAM</sequence>
<dbReference type="Gene3D" id="1.10.10.10">
    <property type="entry name" value="Winged helix-like DNA-binding domain superfamily/Winged helix DNA-binding domain"/>
    <property type="match status" value="1"/>
</dbReference>
<dbReference type="GO" id="GO:0000160">
    <property type="term" value="P:phosphorelay signal transduction system"/>
    <property type="evidence" value="ECO:0007669"/>
    <property type="project" value="InterPro"/>
</dbReference>
<keyword evidence="2" id="KW-0597">Phosphoprotein</keyword>
<feature type="modified residue" description="4-aspartylphosphate" evidence="2">
    <location>
        <position position="53"/>
    </location>
</feature>
<feature type="domain" description="HTH luxR-type" evidence="3">
    <location>
        <begin position="134"/>
        <end position="199"/>
    </location>
</feature>
<dbReference type="SUPFAM" id="SSF52172">
    <property type="entry name" value="CheY-like"/>
    <property type="match status" value="1"/>
</dbReference>
<dbReference type="InterPro" id="IPR000792">
    <property type="entry name" value="Tscrpt_reg_LuxR_C"/>
</dbReference>
<dbReference type="EMBL" id="JACIEB010000002">
    <property type="protein sequence ID" value="MBB3981707.1"/>
    <property type="molecule type" value="Genomic_DNA"/>
</dbReference>
<keyword evidence="6" id="KW-1185">Reference proteome</keyword>
<dbReference type="SUPFAM" id="SSF46894">
    <property type="entry name" value="C-terminal effector domain of the bipartite response regulators"/>
    <property type="match status" value="1"/>
</dbReference>
<evidence type="ECO:0000313" key="6">
    <source>
        <dbReference type="Proteomes" id="UP000552757"/>
    </source>
</evidence>
<dbReference type="InterPro" id="IPR011006">
    <property type="entry name" value="CheY-like_superfamily"/>
</dbReference>
<dbReference type="PRINTS" id="PR00038">
    <property type="entry name" value="HTHLUXR"/>
</dbReference>
<dbReference type="RefSeq" id="WP_183954741.1">
    <property type="nucleotide sequence ID" value="NZ_JACIEB010000002.1"/>
</dbReference>
<evidence type="ECO:0000256" key="1">
    <source>
        <dbReference type="ARBA" id="ARBA00023125"/>
    </source>
</evidence>
<protein>
    <submittedName>
        <fullName evidence="5">Two-component system response regulator FixJ</fullName>
    </submittedName>
</protein>
<dbReference type="GO" id="GO:0006355">
    <property type="term" value="P:regulation of DNA-templated transcription"/>
    <property type="evidence" value="ECO:0007669"/>
    <property type="project" value="InterPro"/>
</dbReference>
<name>A0A7W6GNN6_9SPHN</name>
<dbReference type="PROSITE" id="PS50110">
    <property type="entry name" value="RESPONSE_REGULATORY"/>
    <property type="match status" value="1"/>
</dbReference>
<dbReference type="CDD" id="cd06170">
    <property type="entry name" value="LuxR_C_like"/>
    <property type="match status" value="1"/>
</dbReference>
<organism evidence="5 6">
    <name type="scientific">Sphingobium fontiphilum</name>
    <dbReference type="NCBI Taxonomy" id="944425"/>
    <lineage>
        <taxon>Bacteria</taxon>
        <taxon>Pseudomonadati</taxon>
        <taxon>Pseudomonadota</taxon>
        <taxon>Alphaproteobacteria</taxon>
        <taxon>Sphingomonadales</taxon>
        <taxon>Sphingomonadaceae</taxon>
        <taxon>Sphingobium</taxon>
    </lineage>
</organism>
<dbReference type="Pfam" id="PF00072">
    <property type="entry name" value="Response_reg"/>
    <property type="match status" value="1"/>
</dbReference>
<dbReference type="SMART" id="SM00448">
    <property type="entry name" value="REC"/>
    <property type="match status" value="1"/>
</dbReference>
<dbReference type="SMART" id="SM00421">
    <property type="entry name" value="HTH_LUXR"/>
    <property type="match status" value="1"/>
</dbReference>
<feature type="domain" description="Response regulatory" evidence="4">
    <location>
        <begin position="3"/>
        <end position="118"/>
    </location>
</feature>
<dbReference type="PROSITE" id="PS50043">
    <property type="entry name" value="HTH_LUXR_2"/>
    <property type="match status" value="1"/>
</dbReference>
<evidence type="ECO:0000259" key="3">
    <source>
        <dbReference type="PROSITE" id="PS50043"/>
    </source>
</evidence>
<dbReference type="InterPro" id="IPR001789">
    <property type="entry name" value="Sig_transdc_resp-reg_receiver"/>
</dbReference>
<evidence type="ECO:0000259" key="4">
    <source>
        <dbReference type="PROSITE" id="PS50110"/>
    </source>
</evidence>
<comment type="caution">
    <text evidence="5">The sequence shown here is derived from an EMBL/GenBank/DDBJ whole genome shotgun (WGS) entry which is preliminary data.</text>
</comment>
<dbReference type="PANTHER" id="PTHR43214:SF44">
    <property type="entry name" value="TWO-COMPONENT RESPONSE REGULATOR"/>
    <property type="match status" value="1"/>
</dbReference>
<proteinExistence type="predicted"/>
<evidence type="ECO:0000256" key="2">
    <source>
        <dbReference type="PROSITE-ProRule" id="PRU00169"/>
    </source>
</evidence>
<dbReference type="InterPro" id="IPR016032">
    <property type="entry name" value="Sig_transdc_resp-reg_C-effctor"/>
</dbReference>
<reference evidence="5 6" key="1">
    <citation type="submission" date="2020-08" db="EMBL/GenBank/DDBJ databases">
        <title>Genomic Encyclopedia of Type Strains, Phase IV (KMG-IV): sequencing the most valuable type-strain genomes for metagenomic binning, comparative biology and taxonomic classification.</title>
        <authorList>
            <person name="Goeker M."/>
        </authorList>
    </citation>
    <scope>NUCLEOTIDE SEQUENCE [LARGE SCALE GENOMIC DNA]</scope>
    <source>
        <strain evidence="5 6">DSM 29348</strain>
    </source>
</reference>
<dbReference type="GO" id="GO:0003677">
    <property type="term" value="F:DNA binding"/>
    <property type="evidence" value="ECO:0007669"/>
    <property type="project" value="UniProtKB-KW"/>
</dbReference>
<dbReference type="PANTHER" id="PTHR43214">
    <property type="entry name" value="TWO-COMPONENT RESPONSE REGULATOR"/>
    <property type="match status" value="1"/>
</dbReference>
<dbReference type="Gene3D" id="3.40.50.2300">
    <property type="match status" value="1"/>
</dbReference>
<dbReference type="Proteomes" id="UP000552757">
    <property type="component" value="Unassembled WGS sequence"/>
</dbReference>